<dbReference type="InterPro" id="IPR024724">
    <property type="entry name" value="MoaF_N"/>
</dbReference>
<accession>A0ABV6CB07</accession>
<sequence length="263" mass="30335">MMSDVTFIQVGDLANGFEHASHLVSRSDELAGRTFKLYFKEKQPMRLALLPGELLHFNSYEYLSYRCTSIRESIYFIDFLDPDNPRGTITIILDVSLNLVTLIYGQLPTADQVSVSAFSRIKQNVSLTDVDVCILFGTAKILTTDDQLHHFTDELIGYRNQYIYSSTEKYEHIYLNENFYAWHCIEGVEKGLADVDRCHYIKISEKLYLFIWREKIVPTLGVILIDMKLLRTDGKILGYQEEDFKALTNFQVGSYAKILHSIV</sequence>
<dbReference type="Pfam" id="PF17409">
    <property type="entry name" value="MoaF_C"/>
    <property type="match status" value="1"/>
</dbReference>
<dbReference type="InterPro" id="IPR012674">
    <property type="entry name" value="Calycin"/>
</dbReference>
<evidence type="ECO:0000313" key="3">
    <source>
        <dbReference type="EMBL" id="MFC0180167.1"/>
    </source>
</evidence>
<name>A0ABV6CB07_9GAMM</name>
<comment type="caution">
    <text evidence="3">The sequence shown here is derived from an EMBL/GenBank/DDBJ whole genome shotgun (WGS) entry which is preliminary data.</text>
</comment>
<dbReference type="Proteomes" id="UP001589758">
    <property type="component" value="Unassembled WGS sequence"/>
</dbReference>
<dbReference type="EMBL" id="JBHLXE010000094">
    <property type="protein sequence ID" value="MFC0180167.1"/>
    <property type="molecule type" value="Genomic_DNA"/>
</dbReference>
<feature type="domain" description="Molybdenum cofactor biosynthesis protein F N-terminal" evidence="1">
    <location>
        <begin position="6"/>
        <end position="108"/>
    </location>
</feature>
<reference evidence="3 4" key="1">
    <citation type="submission" date="2024-09" db="EMBL/GenBank/DDBJ databases">
        <authorList>
            <person name="Sun Q."/>
            <person name="Mori K."/>
        </authorList>
    </citation>
    <scope>NUCLEOTIDE SEQUENCE [LARGE SCALE GENOMIC DNA]</scope>
    <source>
        <strain evidence="3 4">CCM 8545</strain>
    </source>
</reference>
<gene>
    <name evidence="3" type="ORF">ACFFIT_08745</name>
</gene>
<organism evidence="3 4">
    <name type="scientific">Thorsellia kenyensis</name>
    <dbReference type="NCBI Taxonomy" id="1549888"/>
    <lineage>
        <taxon>Bacteria</taxon>
        <taxon>Pseudomonadati</taxon>
        <taxon>Pseudomonadota</taxon>
        <taxon>Gammaproteobacteria</taxon>
        <taxon>Enterobacterales</taxon>
        <taxon>Thorselliaceae</taxon>
        <taxon>Thorsellia</taxon>
    </lineage>
</organism>
<keyword evidence="4" id="KW-1185">Reference proteome</keyword>
<protein>
    <submittedName>
        <fullName evidence="3">MoaF C-terminal domain-containing protein</fullName>
    </submittedName>
</protein>
<dbReference type="Pfam" id="PF10703">
    <property type="entry name" value="MoaF"/>
    <property type="match status" value="1"/>
</dbReference>
<dbReference type="Gene3D" id="2.40.128.20">
    <property type="match status" value="1"/>
</dbReference>
<proteinExistence type="predicted"/>
<evidence type="ECO:0000313" key="4">
    <source>
        <dbReference type="Proteomes" id="UP001589758"/>
    </source>
</evidence>
<dbReference type="InterPro" id="IPR035348">
    <property type="entry name" value="MoaF_C"/>
</dbReference>
<evidence type="ECO:0000259" key="2">
    <source>
        <dbReference type="Pfam" id="PF17409"/>
    </source>
</evidence>
<evidence type="ECO:0000259" key="1">
    <source>
        <dbReference type="Pfam" id="PF10703"/>
    </source>
</evidence>
<feature type="domain" description="MoaF C-terminal" evidence="2">
    <location>
        <begin position="150"/>
        <end position="260"/>
    </location>
</feature>
<dbReference type="RefSeq" id="WP_385877295.1">
    <property type="nucleotide sequence ID" value="NZ_JBHLXE010000094.1"/>
</dbReference>